<comment type="caution">
    <text evidence="9">The sequence shown here is derived from an EMBL/GenBank/DDBJ whole genome shotgun (WGS) entry which is preliminary data.</text>
</comment>
<dbReference type="AlphaFoldDB" id="A0A0F9C6G0"/>
<feature type="transmembrane region" description="Helical" evidence="7">
    <location>
        <begin position="129"/>
        <end position="154"/>
    </location>
</feature>
<dbReference type="InterPro" id="IPR035906">
    <property type="entry name" value="MetI-like_sf"/>
</dbReference>
<keyword evidence="5 7" id="KW-1133">Transmembrane helix</keyword>
<dbReference type="Pfam" id="PF00528">
    <property type="entry name" value="BPD_transp_1"/>
    <property type="match status" value="1"/>
</dbReference>
<protein>
    <recommendedName>
        <fullName evidence="8">ABC transmembrane type-1 domain-containing protein</fullName>
    </recommendedName>
</protein>
<keyword evidence="3" id="KW-1003">Cell membrane</keyword>
<evidence type="ECO:0000256" key="4">
    <source>
        <dbReference type="ARBA" id="ARBA00022692"/>
    </source>
</evidence>
<evidence type="ECO:0000256" key="1">
    <source>
        <dbReference type="ARBA" id="ARBA00004651"/>
    </source>
</evidence>
<dbReference type="PANTHER" id="PTHR43163:SF6">
    <property type="entry name" value="DIPEPTIDE TRANSPORT SYSTEM PERMEASE PROTEIN DPPB-RELATED"/>
    <property type="match status" value="1"/>
</dbReference>
<name>A0A0F9C6G0_9ZZZZ</name>
<feature type="non-terminal residue" evidence="9">
    <location>
        <position position="1"/>
    </location>
</feature>
<organism evidence="9">
    <name type="scientific">marine sediment metagenome</name>
    <dbReference type="NCBI Taxonomy" id="412755"/>
    <lineage>
        <taxon>unclassified sequences</taxon>
        <taxon>metagenomes</taxon>
        <taxon>ecological metagenomes</taxon>
    </lineage>
</organism>
<feature type="transmembrane region" description="Helical" evidence="7">
    <location>
        <begin position="174"/>
        <end position="200"/>
    </location>
</feature>
<sequence length="210" mass="23246">TVSILIGVPIGMLAAVKRDTWWDYFARSFAVVGLSIPAFFLGVLLLLTFSVVLGWFPVMGVGKKGDLLDILYHLILPAFSQGFIISAFIMRISRSSFLEVLRQEYIEVARSKGLPESVVIFKHGLRNALVPIVTVIGLYFNVALGSSIIIEVVFNRPGVGRILVEAILQRDYPLVQSTLVVLSFFIITVNTLTDLIYTAIDPRISLTEKS</sequence>
<dbReference type="GO" id="GO:0005886">
    <property type="term" value="C:plasma membrane"/>
    <property type="evidence" value="ECO:0007669"/>
    <property type="project" value="UniProtKB-SubCell"/>
</dbReference>
<reference evidence="9" key="1">
    <citation type="journal article" date="2015" name="Nature">
        <title>Complex archaea that bridge the gap between prokaryotes and eukaryotes.</title>
        <authorList>
            <person name="Spang A."/>
            <person name="Saw J.H."/>
            <person name="Jorgensen S.L."/>
            <person name="Zaremba-Niedzwiedzka K."/>
            <person name="Martijn J."/>
            <person name="Lind A.E."/>
            <person name="van Eijk R."/>
            <person name="Schleper C."/>
            <person name="Guy L."/>
            <person name="Ettema T.J."/>
        </authorList>
    </citation>
    <scope>NUCLEOTIDE SEQUENCE</scope>
</reference>
<evidence type="ECO:0000256" key="5">
    <source>
        <dbReference type="ARBA" id="ARBA00022989"/>
    </source>
</evidence>
<evidence type="ECO:0000259" key="8">
    <source>
        <dbReference type="PROSITE" id="PS50928"/>
    </source>
</evidence>
<keyword evidence="6 7" id="KW-0472">Membrane</keyword>
<dbReference type="InterPro" id="IPR000515">
    <property type="entry name" value="MetI-like"/>
</dbReference>
<dbReference type="SUPFAM" id="SSF161098">
    <property type="entry name" value="MetI-like"/>
    <property type="match status" value="1"/>
</dbReference>
<dbReference type="PROSITE" id="PS50928">
    <property type="entry name" value="ABC_TM1"/>
    <property type="match status" value="1"/>
</dbReference>
<evidence type="ECO:0000256" key="3">
    <source>
        <dbReference type="ARBA" id="ARBA00022475"/>
    </source>
</evidence>
<dbReference type="Gene3D" id="1.10.3720.10">
    <property type="entry name" value="MetI-like"/>
    <property type="match status" value="1"/>
</dbReference>
<gene>
    <name evidence="9" type="ORF">LCGC14_2646750</name>
</gene>
<feature type="transmembrane region" description="Helical" evidence="7">
    <location>
        <begin position="28"/>
        <end position="58"/>
    </location>
</feature>
<accession>A0A0F9C6G0</accession>
<keyword evidence="4 7" id="KW-0812">Transmembrane</keyword>
<evidence type="ECO:0000256" key="6">
    <source>
        <dbReference type="ARBA" id="ARBA00023136"/>
    </source>
</evidence>
<feature type="transmembrane region" description="Helical" evidence="7">
    <location>
        <begin position="70"/>
        <end position="92"/>
    </location>
</feature>
<evidence type="ECO:0000313" key="9">
    <source>
        <dbReference type="EMBL" id="KKK98039.1"/>
    </source>
</evidence>
<comment type="subcellular location">
    <subcellularLocation>
        <location evidence="1">Cell membrane</location>
        <topology evidence="1">Multi-pass membrane protein</topology>
    </subcellularLocation>
</comment>
<dbReference type="PANTHER" id="PTHR43163">
    <property type="entry name" value="DIPEPTIDE TRANSPORT SYSTEM PERMEASE PROTEIN DPPB-RELATED"/>
    <property type="match status" value="1"/>
</dbReference>
<evidence type="ECO:0000256" key="2">
    <source>
        <dbReference type="ARBA" id="ARBA00022448"/>
    </source>
</evidence>
<dbReference type="EMBL" id="LAZR01045786">
    <property type="protein sequence ID" value="KKK98039.1"/>
    <property type="molecule type" value="Genomic_DNA"/>
</dbReference>
<dbReference type="GO" id="GO:0071916">
    <property type="term" value="F:dipeptide transmembrane transporter activity"/>
    <property type="evidence" value="ECO:0007669"/>
    <property type="project" value="TreeGrafter"/>
</dbReference>
<dbReference type="CDD" id="cd06261">
    <property type="entry name" value="TM_PBP2"/>
    <property type="match status" value="1"/>
</dbReference>
<proteinExistence type="predicted"/>
<feature type="domain" description="ABC transmembrane type-1" evidence="8">
    <location>
        <begin position="1"/>
        <end position="193"/>
    </location>
</feature>
<evidence type="ECO:0000256" key="7">
    <source>
        <dbReference type="SAM" id="Phobius"/>
    </source>
</evidence>
<keyword evidence="2" id="KW-0813">Transport</keyword>